<evidence type="ECO:0000256" key="6">
    <source>
        <dbReference type="PIRSR" id="PIRSR620019-2"/>
    </source>
</evidence>
<keyword evidence="4" id="KW-0012">Acyltransferase</keyword>
<feature type="site" description="Increases basicity of active site His" evidence="5">
    <location>
        <position position="126"/>
    </location>
</feature>
<evidence type="ECO:0000256" key="3">
    <source>
        <dbReference type="ARBA" id="ARBA00022737"/>
    </source>
</evidence>
<dbReference type="GO" id="GO:0016746">
    <property type="term" value="F:acyltransferase activity"/>
    <property type="evidence" value="ECO:0007669"/>
    <property type="project" value="UniProtKB-KW"/>
</dbReference>
<dbReference type="InterPro" id="IPR018357">
    <property type="entry name" value="Hexapep_transf_CS"/>
</dbReference>
<feature type="domain" description="PglD N-terminal" evidence="7">
    <location>
        <begin position="2"/>
        <end position="73"/>
    </location>
</feature>
<organism evidence="8">
    <name type="scientific">Flavobacterium columnare</name>
    <dbReference type="NCBI Taxonomy" id="996"/>
    <lineage>
        <taxon>Bacteria</taxon>
        <taxon>Pseudomonadati</taxon>
        <taxon>Bacteroidota</taxon>
        <taxon>Flavobacteriia</taxon>
        <taxon>Flavobacteriales</taxon>
        <taxon>Flavobacteriaceae</taxon>
        <taxon>Flavobacterium</taxon>
    </lineage>
</organism>
<dbReference type="InterPro" id="IPR041561">
    <property type="entry name" value="PglD_N"/>
</dbReference>
<dbReference type="AlphaFoldDB" id="A0A8G0KTW8"/>
<feature type="active site" description="Proton acceptor" evidence="5">
    <location>
        <position position="125"/>
    </location>
</feature>
<dbReference type="PANTHER" id="PTHR43300:SF7">
    <property type="entry name" value="UDP-N-ACETYLBACILLOSAMINE N-ACETYLTRANSFERASE"/>
    <property type="match status" value="1"/>
</dbReference>
<feature type="binding site" evidence="6">
    <location>
        <position position="61"/>
    </location>
    <ligand>
        <name>substrate</name>
    </ligand>
</feature>
<keyword evidence="3" id="KW-0677">Repeat</keyword>
<proteinExistence type="inferred from homology"/>
<keyword evidence="2 8" id="KW-0808">Transferase</keyword>
<sequence length="197" mass="21226">MILYGASGHCKVIIDILFENKIQIKTIVDDVEKLKTIFDFPIINSRKFKFHPSDNCIIAIGNNLTRKKIADTLNVNFVIAIHPKAIISKFSSVGEGTVIMAGVVLNAHVKAGKHCIINTSASVDHDCWIENYVHISPNASLAGNVFVGEGSHIGIGATIIQGIKIGKWSTIGAGAVIIEDVPDYAVVVGNPRKSNKI</sequence>
<evidence type="ECO:0000256" key="5">
    <source>
        <dbReference type="PIRSR" id="PIRSR620019-1"/>
    </source>
</evidence>
<dbReference type="SUPFAM" id="SSF51161">
    <property type="entry name" value="Trimeric LpxA-like enzymes"/>
    <property type="match status" value="1"/>
</dbReference>
<feature type="binding site" evidence="6">
    <location>
        <position position="155"/>
    </location>
    <ligand>
        <name>acetyl-CoA</name>
        <dbReference type="ChEBI" id="CHEBI:57288"/>
    </ligand>
</feature>
<evidence type="ECO:0000256" key="2">
    <source>
        <dbReference type="ARBA" id="ARBA00022679"/>
    </source>
</evidence>
<protein>
    <submittedName>
        <fullName evidence="8">Acetyltransferase</fullName>
    </submittedName>
</protein>
<dbReference type="Pfam" id="PF17836">
    <property type="entry name" value="PglD_N"/>
    <property type="match status" value="1"/>
</dbReference>
<dbReference type="InterPro" id="IPR001451">
    <property type="entry name" value="Hexapep"/>
</dbReference>
<dbReference type="KEGG" id="fdv:JJC05_03870"/>
<dbReference type="EMBL" id="CP067378">
    <property type="protein sequence ID" value="QYS90112.1"/>
    <property type="molecule type" value="Genomic_DNA"/>
</dbReference>
<feature type="binding site" evidence="6">
    <location>
        <position position="134"/>
    </location>
    <ligand>
        <name>acetyl-CoA</name>
        <dbReference type="ChEBI" id="CHEBI:57288"/>
    </ligand>
</feature>
<dbReference type="InterPro" id="IPR020019">
    <property type="entry name" value="AcTrfase_PglD-like"/>
</dbReference>
<name>A0A8G0KTW8_9FLAO</name>
<gene>
    <name evidence="8" type="ORF">JJC05_03870</name>
</gene>
<evidence type="ECO:0000256" key="4">
    <source>
        <dbReference type="ARBA" id="ARBA00023315"/>
    </source>
</evidence>
<accession>A0A8G0KTW8</accession>
<evidence type="ECO:0000313" key="8">
    <source>
        <dbReference type="EMBL" id="QYS90112.1"/>
    </source>
</evidence>
<dbReference type="CDD" id="cd03360">
    <property type="entry name" value="LbH_AT_putative"/>
    <property type="match status" value="1"/>
</dbReference>
<dbReference type="Gene3D" id="3.40.50.20">
    <property type="match status" value="1"/>
</dbReference>
<dbReference type="Proteomes" id="UP000824721">
    <property type="component" value="Chromosome"/>
</dbReference>
<dbReference type="PROSITE" id="PS00101">
    <property type="entry name" value="HEXAPEP_TRANSFERASES"/>
    <property type="match status" value="1"/>
</dbReference>
<comment type="similarity">
    <text evidence="1">Belongs to the transferase hexapeptide repeat family.</text>
</comment>
<dbReference type="InterPro" id="IPR050179">
    <property type="entry name" value="Trans_hexapeptide_repeat"/>
</dbReference>
<dbReference type="Gene3D" id="2.160.10.10">
    <property type="entry name" value="Hexapeptide repeat proteins"/>
    <property type="match status" value="1"/>
</dbReference>
<feature type="binding site" evidence="6">
    <location>
        <begin position="7"/>
        <end position="9"/>
    </location>
    <ligand>
        <name>substrate</name>
    </ligand>
</feature>
<reference evidence="8" key="1">
    <citation type="submission" date="2020-12" db="EMBL/GenBank/DDBJ databases">
        <title>Genome sequencing of genetic groups of Flavobacterium columnare.</title>
        <authorList>
            <person name="Waldbieser G.C."/>
            <person name="Griffin M.J."/>
            <person name="LaFrentz B.R."/>
        </authorList>
    </citation>
    <scope>NUCLEOTIDE SEQUENCE</scope>
    <source>
        <strain evidence="8">90-106</strain>
    </source>
</reference>
<evidence type="ECO:0000256" key="1">
    <source>
        <dbReference type="ARBA" id="ARBA00007274"/>
    </source>
</evidence>
<evidence type="ECO:0000259" key="7">
    <source>
        <dbReference type="Pfam" id="PF17836"/>
    </source>
</evidence>
<dbReference type="InterPro" id="IPR011004">
    <property type="entry name" value="Trimer_LpxA-like_sf"/>
</dbReference>
<dbReference type="NCBIfam" id="TIGR03570">
    <property type="entry name" value="NeuD_NnaD"/>
    <property type="match status" value="1"/>
</dbReference>
<dbReference type="PANTHER" id="PTHR43300">
    <property type="entry name" value="ACETYLTRANSFERASE"/>
    <property type="match status" value="1"/>
</dbReference>
<dbReference type="Pfam" id="PF00132">
    <property type="entry name" value="Hexapep"/>
    <property type="match status" value="1"/>
</dbReference>